<dbReference type="PROSITE" id="PS00061">
    <property type="entry name" value="ADH_SHORT"/>
    <property type="match status" value="1"/>
</dbReference>
<gene>
    <name evidence="3" type="ORF">G5V58_19005</name>
</gene>
<dbReference type="InterPro" id="IPR002347">
    <property type="entry name" value="SDR_fam"/>
</dbReference>
<dbReference type="PRINTS" id="PR00081">
    <property type="entry name" value="GDHRDH"/>
</dbReference>
<dbReference type="SUPFAM" id="SSF51735">
    <property type="entry name" value="NAD(P)-binding Rossmann-fold domains"/>
    <property type="match status" value="1"/>
</dbReference>
<evidence type="ECO:0000313" key="4">
    <source>
        <dbReference type="Proteomes" id="UP000502996"/>
    </source>
</evidence>
<reference evidence="3 4" key="1">
    <citation type="submission" date="2020-02" db="EMBL/GenBank/DDBJ databases">
        <title>Full genome sequence of Nocardioides sp. R-3366.</title>
        <authorList>
            <person name="Im W.-T."/>
        </authorList>
    </citation>
    <scope>NUCLEOTIDE SEQUENCE [LARGE SCALE GENOMIC DNA]</scope>
    <source>
        <strain evidence="3 4">R-3366</strain>
    </source>
</reference>
<organism evidence="3 4">
    <name type="scientific">Nocardioides anomalus</name>
    <dbReference type="NCBI Taxonomy" id="2712223"/>
    <lineage>
        <taxon>Bacteria</taxon>
        <taxon>Bacillati</taxon>
        <taxon>Actinomycetota</taxon>
        <taxon>Actinomycetes</taxon>
        <taxon>Propionibacteriales</taxon>
        <taxon>Nocardioidaceae</taxon>
        <taxon>Nocardioides</taxon>
    </lineage>
</organism>
<dbReference type="GO" id="GO:0016616">
    <property type="term" value="F:oxidoreductase activity, acting on the CH-OH group of donors, NAD or NADP as acceptor"/>
    <property type="evidence" value="ECO:0007669"/>
    <property type="project" value="TreeGrafter"/>
</dbReference>
<comment type="similarity">
    <text evidence="1">Belongs to the short-chain dehydrogenases/reductases (SDR) family.</text>
</comment>
<keyword evidence="4" id="KW-1185">Reference proteome</keyword>
<dbReference type="FunFam" id="3.40.50.720:FF:000084">
    <property type="entry name" value="Short-chain dehydrogenase reductase"/>
    <property type="match status" value="1"/>
</dbReference>
<sequence length="252" mass="25530">MRRAVVVTGAARGIGAAIGRQLADVGYAVTGLDRSGTVHDTVASWPGDGHVALVGDAADEDLLARACLEAHERDGLHGFVANAGLARPGPSADYARSDWEELLTVNLTAPFLGARAARPHLVAGGSVVMISSVNATLGMGGRAAYCAAKAGVNGLVRSLAVEWGSERIRVNAVAPGTILTEMAREFVATGTATFEQYAERVPMGHSGGPTDVAGAVAFLLSPASTYVTGTVLPVDGGWAVNGVGAPSTAEQG</sequence>
<name>A0A6G6WHG7_9ACTN</name>
<dbReference type="Proteomes" id="UP000502996">
    <property type="component" value="Chromosome"/>
</dbReference>
<dbReference type="AlphaFoldDB" id="A0A6G6WHG7"/>
<accession>A0A6G6WHG7</accession>
<dbReference type="Gene3D" id="3.40.50.720">
    <property type="entry name" value="NAD(P)-binding Rossmann-like Domain"/>
    <property type="match status" value="1"/>
</dbReference>
<dbReference type="EMBL" id="CP049257">
    <property type="protein sequence ID" value="QIG44593.1"/>
    <property type="molecule type" value="Genomic_DNA"/>
</dbReference>
<evidence type="ECO:0000256" key="2">
    <source>
        <dbReference type="ARBA" id="ARBA00023002"/>
    </source>
</evidence>
<protein>
    <submittedName>
        <fullName evidence="3">SDR family oxidoreductase</fullName>
    </submittedName>
</protein>
<dbReference type="PANTHER" id="PTHR42760">
    <property type="entry name" value="SHORT-CHAIN DEHYDROGENASES/REDUCTASES FAMILY MEMBER"/>
    <property type="match status" value="1"/>
</dbReference>
<proteinExistence type="inferred from homology"/>
<dbReference type="Pfam" id="PF13561">
    <property type="entry name" value="adh_short_C2"/>
    <property type="match status" value="1"/>
</dbReference>
<dbReference type="GO" id="GO:0030497">
    <property type="term" value="P:fatty acid elongation"/>
    <property type="evidence" value="ECO:0007669"/>
    <property type="project" value="TreeGrafter"/>
</dbReference>
<dbReference type="PANTHER" id="PTHR42760:SF123">
    <property type="entry name" value="OXIDOREDUCTASE"/>
    <property type="match status" value="1"/>
</dbReference>
<dbReference type="RefSeq" id="WP_165236294.1">
    <property type="nucleotide sequence ID" value="NZ_CP049257.1"/>
</dbReference>
<dbReference type="KEGG" id="nano:G5V58_19005"/>
<dbReference type="InterPro" id="IPR020904">
    <property type="entry name" value="Sc_DH/Rdtase_CS"/>
</dbReference>
<dbReference type="InterPro" id="IPR036291">
    <property type="entry name" value="NAD(P)-bd_dom_sf"/>
</dbReference>
<dbReference type="PRINTS" id="PR00080">
    <property type="entry name" value="SDRFAMILY"/>
</dbReference>
<evidence type="ECO:0000256" key="1">
    <source>
        <dbReference type="ARBA" id="ARBA00006484"/>
    </source>
</evidence>
<evidence type="ECO:0000313" key="3">
    <source>
        <dbReference type="EMBL" id="QIG44593.1"/>
    </source>
</evidence>
<dbReference type="CDD" id="cd05233">
    <property type="entry name" value="SDR_c"/>
    <property type="match status" value="1"/>
</dbReference>
<keyword evidence="2" id="KW-0560">Oxidoreductase</keyword>